<dbReference type="InterPro" id="IPR026350">
    <property type="entry name" value="GxxExxY"/>
</dbReference>
<dbReference type="Pfam" id="PF13366">
    <property type="entry name" value="PDDEXK_3"/>
    <property type="match status" value="1"/>
</dbReference>
<organism evidence="1 2">
    <name type="scientific">Candidatus Portnoybacteria bacterium RBG_19FT_COMBO_36_7</name>
    <dbReference type="NCBI Taxonomy" id="1801992"/>
    <lineage>
        <taxon>Bacteria</taxon>
        <taxon>Candidatus Portnoyibacteriota</taxon>
    </lineage>
</organism>
<proteinExistence type="predicted"/>
<evidence type="ECO:0000313" key="1">
    <source>
        <dbReference type="EMBL" id="OGZ33757.1"/>
    </source>
</evidence>
<reference evidence="1 2" key="1">
    <citation type="journal article" date="2016" name="Nat. Commun.">
        <title>Thousands of microbial genomes shed light on interconnected biogeochemical processes in an aquifer system.</title>
        <authorList>
            <person name="Anantharaman K."/>
            <person name="Brown C.T."/>
            <person name="Hug L.A."/>
            <person name="Sharon I."/>
            <person name="Castelle C.J."/>
            <person name="Probst A.J."/>
            <person name="Thomas B.C."/>
            <person name="Singh A."/>
            <person name="Wilkins M.J."/>
            <person name="Karaoz U."/>
            <person name="Brodie E.L."/>
            <person name="Williams K.H."/>
            <person name="Hubbard S.S."/>
            <person name="Banfield J.F."/>
        </authorList>
    </citation>
    <scope>NUCLEOTIDE SEQUENCE [LARGE SCALE GENOMIC DNA]</scope>
</reference>
<sequence length="134" mass="15890">MHANDTNKNNKLIYPELSYIITGICFEVHNILGRYSREKQYADLLQEKIKTLNIPYKREFAAGNTGNKVDFLIDNKIIIELKAKPIVLKEDYYQTQRYLQVLNKKLALIINFRNRYLKPIRIIKIDTDAKIRFL</sequence>
<dbReference type="EMBL" id="MHMW01000026">
    <property type="protein sequence ID" value="OGZ33757.1"/>
    <property type="molecule type" value="Genomic_DNA"/>
</dbReference>
<dbReference type="Proteomes" id="UP000179099">
    <property type="component" value="Unassembled WGS sequence"/>
</dbReference>
<dbReference type="NCBIfam" id="TIGR04256">
    <property type="entry name" value="GxxExxY"/>
    <property type="match status" value="1"/>
</dbReference>
<dbReference type="STRING" id="1801992.A2Y98_03240"/>
<comment type="caution">
    <text evidence="1">The sequence shown here is derived from an EMBL/GenBank/DDBJ whole genome shotgun (WGS) entry which is preliminary data.</text>
</comment>
<evidence type="ECO:0000313" key="2">
    <source>
        <dbReference type="Proteomes" id="UP000179099"/>
    </source>
</evidence>
<protein>
    <recommendedName>
        <fullName evidence="3">GxxExxY protein</fullName>
    </recommendedName>
</protein>
<gene>
    <name evidence="1" type="ORF">A2Y98_03240</name>
</gene>
<name>A0A1G2F761_9BACT</name>
<evidence type="ECO:0008006" key="3">
    <source>
        <dbReference type="Google" id="ProtNLM"/>
    </source>
</evidence>
<dbReference type="AlphaFoldDB" id="A0A1G2F761"/>
<accession>A0A1G2F761</accession>